<dbReference type="PANTHER" id="PTHR32182">
    <property type="entry name" value="DNA REPLICATION AND REPAIR PROTEIN RECF"/>
    <property type="match status" value="1"/>
</dbReference>
<keyword evidence="2" id="KW-0067">ATP-binding</keyword>
<evidence type="ECO:0000259" key="1">
    <source>
        <dbReference type="Pfam" id="PF13476"/>
    </source>
</evidence>
<evidence type="ECO:0000313" key="3">
    <source>
        <dbReference type="Proteomes" id="UP000886752"/>
    </source>
</evidence>
<feature type="domain" description="Rad50/SbcC-type AAA" evidence="1">
    <location>
        <begin position="5"/>
        <end position="172"/>
    </location>
</feature>
<dbReference type="PANTHER" id="PTHR32182:SF0">
    <property type="entry name" value="DNA REPLICATION AND REPAIR PROTEIN RECF"/>
    <property type="match status" value="1"/>
</dbReference>
<evidence type="ECO:0000313" key="2">
    <source>
        <dbReference type="EMBL" id="HIW00291.1"/>
    </source>
</evidence>
<reference evidence="2" key="1">
    <citation type="journal article" date="2021" name="PeerJ">
        <title>Extensive microbial diversity within the chicken gut microbiome revealed by metagenomics and culture.</title>
        <authorList>
            <person name="Gilroy R."/>
            <person name="Ravi A."/>
            <person name="Getino M."/>
            <person name="Pursley I."/>
            <person name="Horton D.L."/>
            <person name="Alikhan N.F."/>
            <person name="Baker D."/>
            <person name="Gharbi K."/>
            <person name="Hall N."/>
            <person name="Watson M."/>
            <person name="Adriaenssens E.M."/>
            <person name="Foster-Nyarko E."/>
            <person name="Jarju S."/>
            <person name="Secka A."/>
            <person name="Antonio M."/>
            <person name="Oren A."/>
            <person name="Chaudhuri R.R."/>
            <person name="La Ragione R."/>
            <person name="Hildebrand F."/>
            <person name="Pallen M.J."/>
        </authorList>
    </citation>
    <scope>NUCLEOTIDE SEQUENCE</scope>
    <source>
        <strain evidence="2">ChiHecec2B26-446</strain>
    </source>
</reference>
<organism evidence="2 3">
    <name type="scientific">Candidatus Desulfovibrio intestinipullorum</name>
    <dbReference type="NCBI Taxonomy" id="2838536"/>
    <lineage>
        <taxon>Bacteria</taxon>
        <taxon>Pseudomonadati</taxon>
        <taxon>Thermodesulfobacteriota</taxon>
        <taxon>Desulfovibrionia</taxon>
        <taxon>Desulfovibrionales</taxon>
        <taxon>Desulfovibrionaceae</taxon>
        <taxon>Desulfovibrio</taxon>
    </lineage>
</organism>
<dbReference type="Gene3D" id="3.40.50.300">
    <property type="entry name" value="P-loop containing nucleotide triphosphate hydrolases"/>
    <property type="match status" value="1"/>
</dbReference>
<proteinExistence type="predicted"/>
<name>A0A9D1TQA9_9BACT</name>
<gene>
    <name evidence="2" type="ORF">H9894_03790</name>
</gene>
<protein>
    <submittedName>
        <fullName evidence="2">ATP-binding protein</fullName>
    </submittedName>
</protein>
<reference evidence="2" key="2">
    <citation type="submission" date="2021-04" db="EMBL/GenBank/DDBJ databases">
        <authorList>
            <person name="Gilroy R."/>
        </authorList>
    </citation>
    <scope>NUCLEOTIDE SEQUENCE</scope>
    <source>
        <strain evidence="2">ChiHecec2B26-446</strain>
    </source>
</reference>
<dbReference type="GO" id="GO:0000731">
    <property type="term" value="P:DNA synthesis involved in DNA repair"/>
    <property type="evidence" value="ECO:0007669"/>
    <property type="project" value="TreeGrafter"/>
</dbReference>
<dbReference type="InterPro" id="IPR038729">
    <property type="entry name" value="Rad50/SbcC_AAA"/>
</dbReference>
<dbReference type="GO" id="GO:0005524">
    <property type="term" value="F:ATP binding"/>
    <property type="evidence" value="ECO:0007669"/>
    <property type="project" value="UniProtKB-KW"/>
</dbReference>
<comment type="caution">
    <text evidence="2">The sequence shown here is derived from an EMBL/GenBank/DDBJ whole genome shotgun (WGS) entry which is preliminary data.</text>
</comment>
<accession>A0A9D1TQA9</accession>
<dbReference type="InterPro" id="IPR027417">
    <property type="entry name" value="P-loop_NTPase"/>
</dbReference>
<dbReference type="GO" id="GO:0016887">
    <property type="term" value="F:ATP hydrolysis activity"/>
    <property type="evidence" value="ECO:0007669"/>
    <property type="project" value="InterPro"/>
</dbReference>
<dbReference type="EMBL" id="DXHV01000041">
    <property type="protein sequence ID" value="HIW00291.1"/>
    <property type="molecule type" value="Genomic_DNA"/>
</dbReference>
<dbReference type="SUPFAM" id="SSF52540">
    <property type="entry name" value="P-loop containing nucleoside triphosphate hydrolases"/>
    <property type="match status" value="1"/>
</dbReference>
<dbReference type="AlphaFoldDB" id="A0A9D1TQA9"/>
<dbReference type="GO" id="GO:0006302">
    <property type="term" value="P:double-strand break repair"/>
    <property type="evidence" value="ECO:0007669"/>
    <property type="project" value="InterPro"/>
</dbReference>
<keyword evidence="2" id="KW-0547">Nucleotide-binding</keyword>
<dbReference type="Proteomes" id="UP000886752">
    <property type="component" value="Unassembled WGS sequence"/>
</dbReference>
<dbReference type="Pfam" id="PF13476">
    <property type="entry name" value="AAA_23"/>
    <property type="match status" value="1"/>
</dbReference>
<sequence>MKVTSLEISNFRGIRQARFAFHKRLNVFAGANGSGKTSLLTCLAMLLSRLTVPIAAPTRFGRRFAREDIAHGADAAWATVCVEFPDCSRTDRSCTWTAGRSLHSEKHSLSRLEEVRRLSAEISRRLDADQGASVPLVCLYAQSRDVESVPLGIRRGQPRPDQVEALEKSLSERRAGEVEKELARMAALITDEDFDEMRRSAQALAHKTGNIPALLKVNAVLTMLGEKQADLVSIPACNGQGRSRQEECPDA</sequence>